<sequence length="198" mass="20112">MAAGMGRPAAAPREPNAVLPGPAAAALAASAPTPTRLRSPGAACLGKQGREASRGARGRPRPHCGAPRRAPGAAGPVLPAGGAERGGRGRRSPPPPRSPGGCEAGRARSSSLSFCFPPGITGPAPPLVSGPRLARDWRRDPRRAGQHPSRHRCGREPNFVFGPGRRDNRTPGRAERQDAAGAGRTCPPGGAVQGKVLG</sequence>
<protein>
    <submittedName>
        <fullName evidence="3">Uncharacterized protein LOC116533672</fullName>
    </submittedName>
</protein>
<dbReference type="Proteomes" id="UP000504640">
    <property type="component" value="Unplaced"/>
</dbReference>
<feature type="compositionally biased region" description="Basic and acidic residues" evidence="1">
    <location>
        <begin position="164"/>
        <end position="178"/>
    </location>
</feature>
<feature type="compositionally biased region" description="Low complexity" evidence="1">
    <location>
        <begin position="63"/>
        <end position="82"/>
    </location>
</feature>
<evidence type="ECO:0000313" key="3">
    <source>
        <dbReference type="RefSeq" id="XP_032109425.1"/>
    </source>
</evidence>
<proteinExistence type="predicted"/>
<organism evidence="2 3">
    <name type="scientific">Sapajus apella</name>
    <name type="common">Brown-capped capuchin</name>
    <name type="synonym">Cebus apella</name>
    <dbReference type="NCBI Taxonomy" id="9515"/>
    <lineage>
        <taxon>Eukaryota</taxon>
        <taxon>Metazoa</taxon>
        <taxon>Chordata</taxon>
        <taxon>Craniata</taxon>
        <taxon>Vertebrata</taxon>
        <taxon>Euteleostomi</taxon>
        <taxon>Mammalia</taxon>
        <taxon>Eutheria</taxon>
        <taxon>Euarchontoglires</taxon>
        <taxon>Primates</taxon>
        <taxon>Haplorrhini</taxon>
        <taxon>Platyrrhini</taxon>
        <taxon>Cebidae</taxon>
        <taxon>Cebinae</taxon>
        <taxon>Sapajus</taxon>
    </lineage>
</organism>
<evidence type="ECO:0000313" key="2">
    <source>
        <dbReference type="Proteomes" id="UP000504640"/>
    </source>
</evidence>
<evidence type="ECO:0000256" key="1">
    <source>
        <dbReference type="SAM" id="MobiDB-lite"/>
    </source>
</evidence>
<feature type="compositionally biased region" description="Basic and acidic residues" evidence="1">
    <location>
        <begin position="133"/>
        <end position="143"/>
    </location>
</feature>
<feature type="compositionally biased region" description="Basic residues" evidence="1">
    <location>
        <begin position="144"/>
        <end position="153"/>
    </location>
</feature>
<reference evidence="3" key="1">
    <citation type="submission" date="2025-08" db="UniProtKB">
        <authorList>
            <consortium name="RefSeq"/>
        </authorList>
    </citation>
    <scope>IDENTIFICATION</scope>
    <source>
        <tissue evidence="3">Blood</tissue>
    </source>
</reference>
<dbReference type="RefSeq" id="XP_032109425.1">
    <property type="nucleotide sequence ID" value="XM_032253534.1"/>
</dbReference>
<dbReference type="GeneID" id="116533672"/>
<name>A0A6J3FVJ2_SAPAP</name>
<gene>
    <name evidence="3" type="primary">LOC116533672</name>
</gene>
<dbReference type="AlphaFoldDB" id="A0A6J3FVJ2"/>
<feature type="compositionally biased region" description="Low complexity" evidence="1">
    <location>
        <begin position="25"/>
        <end position="34"/>
    </location>
</feature>
<keyword evidence="2" id="KW-1185">Reference proteome</keyword>
<feature type="region of interest" description="Disordered" evidence="1">
    <location>
        <begin position="25"/>
        <end position="198"/>
    </location>
</feature>
<accession>A0A6J3FVJ2</accession>